<proteinExistence type="predicted"/>
<organism evidence="5 6">
    <name type="scientific">Thermothielavioides terrestris</name>
    <dbReference type="NCBI Taxonomy" id="2587410"/>
    <lineage>
        <taxon>Eukaryota</taxon>
        <taxon>Fungi</taxon>
        <taxon>Dikarya</taxon>
        <taxon>Ascomycota</taxon>
        <taxon>Pezizomycotina</taxon>
        <taxon>Sordariomycetes</taxon>
        <taxon>Sordariomycetidae</taxon>
        <taxon>Sordariales</taxon>
        <taxon>Chaetomiaceae</taxon>
        <taxon>Thermothielavioides</taxon>
    </lineage>
</organism>
<dbReference type="PANTHER" id="PTHR13495">
    <property type="entry name" value="NEFA-INTERACTING NUCLEAR PROTEIN NIP30"/>
    <property type="match status" value="1"/>
</dbReference>
<evidence type="ECO:0000313" key="5">
    <source>
        <dbReference type="EMBL" id="SPQ20152.1"/>
    </source>
</evidence>
<sequence length="144" mass="16087">MSSRFVSAGAIDAATGQATTTITTTTTTNNPPAPLTKKQQEWAAATAQLEADRQRRALQQQQQRGAGEKSLYEVLQANKAAKQAAFEEAHRLRNQFRALDDDEVEFLDEVRMRARRQEEEARREVERGLEGFRRRAQAAAGGEV</sequence>
<dbReference type="EMBL" id="OUUZ01000003">
    <property type="protein sequence ID" value="SPQ20152.1"/>
    <property type="molecule type" value="Genomic_DNA"/>
</dbReference>
<evidence type="ECO:0000256" key="1">
    <source>
        <dbReference type="ARBA" id="ARBA00004123"/>
    </source>
</evidence>
<evidence type="ECO:0000256" key="3">
    <source>
        <dbReference type="SAM" id="MobiDB-lite"/>
    </source>
</evidence>
<dbReference type="AlphaFoldDB" id="A0A3S4AKZ8"/>
<feature type="domain" description="FAM192A/Fyv6 N-terminal" evidence="4">
    <location>
        <begin position="36"/>
        <end position="133"/>
    </location>
</feature>
<dbReference type="InterPro" id="IPR039845">
    <property type="entry name" value="FAM192A"/>
</dbReference>
<feature type="compositionally biased region" description="Basic and acidic residues" evidence="3">
    <location>
        <begin position="115"/>
        <end position="133"/>
    </location>
</feature>
<feature type="region of interest" description="Disordered" evidence="3">
    <location>
        <begin position="115"/>
        <end position="144"/>
    </location>
</feature>
<reference evidence="5 6" key="1">
    <citation type="submission" date="2018-04" db="EMBL/GenBank/DDBJ databases">
        <authorList>
            <person name="Huttner S."/>
            <person name="Dainat J."/>
        </authorList>
    </citation>
    <scope>NUCLEOTIDE SEQUENCE [LARGE SCALE GENOMIC DNA]</scope>
</reference>
<protein>
    <submittedName>
        <fullName evidence="5">C4a25b2a-df96-4365-8639-3b801177d029</fullName>
    </submittedName>
</protein>
<name>A0A3S4AKZ8_9PEZI</name>
<keyword evidence="2" id="KW-0539">Nucleus</keyword>
<comment type="subcellular location">
    <subcellularLocation>
        <location evidence="1">Nucleus</location>
    </subcellularLocation>
</comment>
<feature type="region of interest" description="Disordered" evidence="3">
    <location>
        <begin position="42"/>
        <end position="68"/>
    </location>
</feature>
<dbReference type="InterPro" id="IPR019331">
    <property type="entry name" value="FAM192A/Fyv6_N"/>
</dbReference>
<evidence type="ECO:0000313" key="6">
    <source>
        <dbReference type="Proteomes" id="UP000289323"/>
    </source>
</evidence>
<accession>A0A3S4AKZ8</accession>
<dbReference type="Pfam" id="PF10187">
    <property type="entry name" value="FAM192A_Fyv6_N"/>
    <property type="match status" value="1"/>
</dbReference>
<dbReference type="PANTHER" id="PTHR13495:SF0">
    <property type="entry name" value="PSME3-INTERACTING PROTEIN"/>
    <property type="match status" value="1"/>
</dbReference>
<evidence type="ECO:0000259" key="4">
    <source>
        <dbReference type="Pfam" id="PF10187"/>
    </source>
</evidence>
<dbReference type="GO" id="GO:0005634">
    <property type="term" value="C:nucleus"/>
    <property type="evidence" value="ECO:0007669"/>
    <property type="project" value="UniProtKB-SubCell"/>
</dbReference>
<gene>
    <name evidence="5" type="ORF">TT172_LOCUS2571</name>
</gene>
<evidence type="ECO:0000256" key="2">
    <source>
        <dbReference type="ARBA" id="ARBA00023242"/>
    </source>
</evidence>
<dbReference type="Proteomes" id="UP000289323">
    <property type="component" value="Unassembled WGS sequence"/>
</dbReference>